<feature type="compositionally biased region" description="Acidic residues" evidence="1">
    <location>
        <begin position="140"/>
        <end position="150"/>
    </location>
</feature>
<evidence type="ECO:0000256" key="2">
    <source>
        <dbReference type="SAM" id="Phobius"/>
    </source>
</evidence>
<keyword evidence="2" id="KW-0472">Membrane</keyword>
<accession>A0A6G4WTT2</accession>
<dbReference type="EMBL" id="JAAKZZ010000035">
    <property type="protein sequence ID" value="NGO67881.1"/>
    <property type="molecule type" value="Genomic_DNA"/>
</dbReference>
<comment type="caution">
    <text evidence="3">The sequence shown here is derived from an EMBL/GenBank/DDBJ whole genome shotgun (WGS) entry which is preliminary data.</text>
</comment>
<protein>
    <submittedName>
        <fullName evidence="3">Uncharacterized protein</fullName>
    </submittedName>
</protein>
<keyword evidence="2" id="KW-1133">Transmembrane helix</keyword>
<reference evidence="3 4" key="1">
    <citation type="submission" date="2020-02" db="EMBL/GenBank/DDBJ databases">
        <title>Whole-genome analyses of novel actinobacteria.</title>
        <authorList>
            <person name="Sahin N."/>
            <person name="Tatar D."/>
        </authorList>
    </citation>
    <scope>NUCLEOTIDE SEQUENCE [LARGE SCALE GENOMIC DNA]</scope>
    <source>
        <strain evidence="3 4">SB3404</strain>
    </source>
</reference>
<organism evidence="3 4">
    <name type="scientific">Streptomyces boncukensis</name>
    <dbReference type="NCBI Taxonomy" id="2711219"/>
    <lineage>
        <taxon>Bacteria</taxon>
        <taxon>Bacillati</taxon>
        <taxon>Actinomycetota</taxon>
        <taxon>Actinomycetes</taxon>
        <taxon>Kitasatosporales</taxon>
        <taxon>Streptomycetaceae</taxon>
        <taxon>Streptomyces</taxon>
    </lineage>
</organism>
<gene>
    <name evidence="3" type="ORF">G5C65_05820</name>
</gene>
<feature type="transmembrane region" description="Helical" evidence="2">
    <location>
        <begin position="6"/>
        <end position="28"/>
    </location>
</feature>
<dbReference type="RefSeq" id="WP_165297539.1">
    <property type="nucleotide sequence ID" value="NZ_JAAKZZ010000035.1"/>
</dbReference>
<evidence type="ECO:0000313" key="4">
    <source>
        <dbReference type="Proteomes" id="UP000477722"/>
    </source>
</evidence>
<dbReference type="AlphaFoldDB" id="A0A6G4WTT2"/>
<evidence type="ECO:0000256" key="1">
    <source>
        <dbReference type="SAM" id="MobiDB-lite"/>
    </source>
</evidence>
<feature type="region of interest" description="Disordered" evidence="1">
    <location>
        <begin position="130"/>
        <end position="150"/>
    </location>
</feature>
<dbReference type="Proteomes" id="UP000477722">
    <property type="component" value="Unassembled WGS sequence"/>
</dbReference>
<evidence type="ECO:0000313" key="3">
    <source>
        <dbReference type="EMBL" id="NGO67881.1"/>
    </source>
</evidence>
<sequence>MEWLVGLAPVLAPFFGMTGALGGAWLVYRQNRRKAQADERAAQLHADTAETQTYVDAMRTVTSGFTDLLEQQRAVHAQTVERVTTLEARHVMLEQKVESLQEEQRKWRRWKAAAVAYIHDLRTLIRETLRRPAPAPPDEIAADVEPSDAA</sequence>
<proteinExistence type="predicted"/>
<keyword evidence="4" id="KW-1185">Reference proteome</keyword>
<keyword evidence="2" id="KW-0812">Transmembrane</keyword>
<name>A0A6G4WTT2_9ACTN</name>